<feature type="compositionally biased region" description="Low complexity" evidence="1">
    <location>
        <begin position="117"/>
        <end position="131"/>
    </location>
</feature>
<protein>
    <submittedName>
        <fullName evidence="2">Unnamed protein product</fullName>
    </submittedName>
</protein>
<feature type="compositionally biased region" description="Low complexity" evidence="1">
    <location>
        <begin position="87"/>
        <end position="102"/>
    </location>
</feature>
<evidence type="ECO:0000313" key="2">
    <source>
        <dbReference type="EMBL" id="GMF49030.1"/>
    </source>
</evidence>
<sequence>MSPKAQAAETRRTSPGTSLAKVRETTSKRKAPSSSAAPARKRLRGRLRVLDDDSDSEPDSGGLSDSSDTWTLQRRKTAARPDSTPVASKSRSLSLSRSSSKAPSPPPKRSPPRSRRAFAACSRATSRASSCPRFVGGCASVGEPHSTGDYSIVRSSGCVRYGGRVTILPDDIAAECSSHTASQSSRSALSSDESVATIVLSDGEAEVEDQPKSAEVTSSVPSTCPAVSSGSASTVCGVADGQNLVSFPLHTHNTYARRA</sequence>
<organism evidence="2 3">
    <name type="scientific">Phytophthora fragariaefolia</name>
    <dbReference type="NCBI Taxonomy" id="1490495"/>
    <lineage>
        <taxon>Eukaryota</taxon>
        <taxon>Sar</taxon>
        <taxon>Stramenopiles</taxon>
        <taxon>Oomycota</taxon>
        <taxon>Peronosporomycetes</taxon>
        <taxon>Peronosporales</taxon>
        <taxon>Peronosporaceae</taxon>
        <taxon>Phytophthora</taxon>
    </lineage>
</organism>
<accession>A0A9W6XZT2</accession>
<feature type="compositionally biased region" description="Low complexity" evidence="1">
    <location>
        <begin position="59"/>
        <end position="68"/>
    </location>
</feature>
<evidence type="ECO:0000256" key="1">
    <source>
        <dbReference type="SAM" id="MobiDB-lite"/>
    </source>
</evidence>
<comment type="caution">
    <text evidence="2">The sequence shown here is derived from an EMBL/GenBank/DDBJ whole genome shotgun (WGS) entry which is preliminary data.</text>
</comment>
<proteinExistence type="predicted"/>
<dbReference type="AlphaFoldDB" id="A0A9W6XZT2"/>
<name>A0A9W6XZT2_9STRA</name>
<dbReference type="Proteomes" id="UP001165121">
    <property type="component" value="Unassembled WGS sequence"/>
</dbReference>
<gene>
    <name evidence="2" type="ORF">Pfra01_001920300</name>
</gene>
<feature type="region of interest" description="Disordered" evidence="1">
    <location>
        <begin position="203"/>
        <end position="232"/>
    </location>
</feature>
<keyword evidence="3" id="KW-1185">Reference proteome</keyword>
<feature type="compositionally biased region" description="Polar residues" evidence="1">
    <location>
        <begin position="215"/>
        <end position="232"/>
    </location>
</feature>
<reference evidence="2" key="1">
    <citation type="submission" date="2023-04" db="EMBL/GenBank/DDBJ databases">
        <title>Phytophthora fragariaefolia NBRC 109709.</title>
        <authorList>
            <person name="Ichikawa N."/>
            <person name="Sato H."/>
            <person name="Tonouchi N."/>
        </authorList>
    </citation>
    <scope>NUCLEOTIDE SEQUENCE</scope>
    <source>
        <strain evidence="2">NBRC 109709</strain>
    </source>
</reference>
<evidence type="ECO:0000313" key="3">
    <source>
        <dbReference type="Proteomes" id="UP001165121"/>
    </source>
</evidence>
<feature type="region of interest" description="Disordered" evidence="1">
    <location>
        <begin position="1"/>
        <end position="131"/>
    </location>
</feature>
<dbReference type="EMBL" id="BSXT01002459">
    <property type="protein sequence ID" value="GMF49030.1"/>
    <property type="molecule type" value="Genomic_DNA"/>
</dbReference>